<feature type="domain" description="Cytochrome C biogenesis protein transmembrane" evidence="7">
    <location>
        <begin position="20"/>
        <end position="233"/>
    </location>
</feature>
<dbReference type="RefSeq" id="WP_009482428.1">
    <property type="nucleotide sequence ID" value="NZ_BAFE01000053.1"/>
</dbReference>
<dbReference type="STRING" id="1089455.MOPEL_074_00170"/>
<dbReference type="Proteomes" id="UP000004367">
    <property type="component" value="Unassembled WGS sequence"/>
</dbReference>
<dbReference type="Pfam" id="PF02683">
    <property type="entry name" value="DsbD_TM"/>
    <property type="match status" value="1"/>
</dbReference>
<keyword evidence="5 6" id="KW-0472">Membrane</keyword>
<evidence type="ECO:0000256" key="1">
    <source>
        <dbReference type="ARBA" id="ARBA00004141"/>
    </source>
</evidence>
<dbReference type="PANTHER" id="PTHR31272">
    <property type="entry name" value="CYTOCHROME C-TYPE BIOGENESIS PROTEIN HI_1454-RELATED"/>
    <property type="match status" value="1"/>
</dbReference>
<evidence type="ECO:0000256" key="5">
    <source>
        <dbReference type="ARBA" id="ARBA00023136"/>
    </source>
</evidence>
<feature type="transmembrane region" description="Helical" evidence="6">
    <location>
        <begin position="135"/>
        <end position="164"/>
    </location>
</feature>
<organism evidence="8 9">
    <name type="scientific">Mobilicoccus pelagius NBRC 104925</name>
    <dbReference type="NCBI Taxonomy" id="1089455"/>
    <lineage>
        <taxon>Bacteria</taxon>
        <taxon>Bacillati</taxon>
        <taxon>Actinomycetota</taxon>
        <taxon>Actinomycetes</taxon>
        <taxon>Micrococcales</taxon>
        <taxon>Dermatophilaceae</taxon>
        <taxon>Mobilicoccus</taxon>
    </lineage>
</organism>
<comment type="caution">
    <text evidence="8">The sequence shown here is derived from an EMBL/GenBank/DDBJ whole genome shotgun (WGS) entry which is preliminary data.</text>
</comment>
<name>H5US22_9MICO</name>
<dbReference type="AlphaFoldDB" id="H5US22"/>
<sequence length="258" mass="26747">MLLADTGGVTEIIADGNLLLATLVALLAGLVSFASPCVLPLVPGFLGFVTGAADRPLDDQPRCRVLLGAALFVLGFTAVFLTGTLFAAAAGSFLRVHQETLVRAGGVLVVLLAFVFLGWGGSLGQRTWAPRWRPAAGLAGAPLLGVVFGLGWAPCMGPTLAMIYTLATNLAGDGHLIARGLVLGLAYCLGLGVPFLLIAAGWSRALSTSAWLRRHQRGIHLFGGGLLLVVGLLLVTGGWTEIVARLQAGLVSRYETLL</sequence>
<evidence type="ECO:0000313" key="9">
    <source>
        <dbReference type="Proteomes" id="UP000004367"/>
    </source>
</evidence>
<feature type="transmembrane region" description="Helical" evidence="6">
    <location>
        <begin position="20"/>
        <end position="53"/>
    </location>
</feature>
<reference evidence="8 9" key="1">
    <citation type="submission" date="2012-02" db="EMBL/GenBank/DDBJ databases">
        <title>Whole genome shotgun sequence of Mobilicoccus pelagius NBRC 104925.</title>
        <authorList>
            <person name="Yoshida Y."/>
            <person name="Hosoyama A."/>
            <person name="Tsuchikane K."/>
            <person name="Katsumata H."/>
            <person name="Yamazaki S."/>
            <person name="Fujita N."/>
        </authorList>
    </citation>
    <scope>NUCLEOTIDE SEQUENCE [LARGE SCALE GENOMIC DNA]</scope>
    <source>
        <strain evidence="8 9">NBRC 104925</strain>
    </source>
</reference>
<feature type="transmembrane region" description="Helical" evidence="6">
    <location>
        <begin position="101"/>
        <end position="123"/>
    </location>
</feature>
<keyword evidence="9" id="KW-1185">Reference proteome</keyword>
<evidence type="ECO:0000256" key="6">
    <source>
        <dbReference type="SAM" id="Phobius"/>
    </source>
</evidence>
<feature type="transmembrane region" description="Helical" evidence="6">
    <location>
        <begin position="219"/>
        <end position="239"/>
    </location>
</feature>
<evidence type="ECO:0000256" key="2">
    <source>
        <dbReference type="ARBA" id="ARBA00006143"/>
    </source>
</evidence>
<gene>
    <name evidence="8" type="ORF">MOPEL_074_00170</name>
</gene>
<keyword evidence="4 6" id="KW-1133">Transmembrane helix</keyword>
<dbReference type="InterPro" id="IPR003834">
    <property type="entry name" value="Cyt_c_assmbl_TM_dom"/>
</dbReference>
<evidence type="ECO:0000259" key="7">
    <source>
        <dbReference type="Pfam" id="PF02683"/>
    </source>
</evidence>
<evidence type="ECO:0000256" key="4">
    <source>
        <dbReference type="ARBA" id="ARBA00022989"/>
    </source>
</evidence>
<proteinExistence type="inferred from homology"/>
<dbReference type="EMBL" id="BAFE01000053">
    <property type="protein sequence ID" value="GAB48530.1"/>
    <property type="molecule type" value="Genomic_DNA"/>
</dbReference>
<comment type="similarity">
    <text evidence="2">Belongs to the DsbD family.</text>
</comment>
<accession>H5US22</accession>
<keyword evidence="3 6" id="KW-0812">Transmembrane</keyword>
<dbReference type="eggNOG" id="COG0785">
    <property type="taxonomic scope" value="Bacteria"/>
</dbReference>
<feature type="transmembrane region" description="Helical" evidence="6">
    <location>
        <begin position="65"/>
        <end position="89"/>
    </location>
</feature>
<dbReference type="GO" id="GO:0017004">
    <property type="term" value="P:cytochrome complex assembly"/>
    <property type="evidence" value="ECO:0007669"/>
    <property type="project" value="InterPro"/>
</dbReference>
<dbReference type="GO" id="GO:0016020">
    <property type="term" value="C:membrane"/>
    <property type="evidence" value="ECO:0007669"/>
    <property type="project" value="UniProtKB-SubCell"/>
</dbReference>
<comment type="subcellular location">
    <subcellularLocation>
        <location evidence="1">Membrane</location>
        <topology evidence="1">Multi-pass membrane protein</topology>
    </subcellularLocation>
</comment>
<evidence type="ECO:0000313" key="8">
    <source>
        <dbReference type="EMBL" id="GAB48530.1"/>
    </source>
</evidence>
<protein>
    <submittedName>
        <fullName evidence="8">Putative cytochrome c biogenesis protein</fullName>
    </submittedName>
</protein>
<feature type="transmembrane region" description="Helical" evidence="6">
    <location>
        <begin position="176"/>
        <end position="198"/>
    </location>
</feature>
<dbReference type="PANTHER" id="PTHR31272:SF4">
    <property type="entry name" value="CYTOCHROME C-TYPE BIOGENESIS PROTEIN HI_1454-RELATED"/>
    <property type="match status" value="1"/>
</dbReference>
<evidence type="ECO:0000256" key="3">
    <source>
        <dbReference type="ARBA" id="ARBA00022692"/>
    </source>
</evidence>
<dbReference type="InterPro" id="IPR051790">
    <property type="entry name" value="Cytochrome_c-biogenesis_DsbD"/>
</dbReference>